<proteinExistence type="predicted"/>
<dbReference type="AlphaFoldDB" id="A0A0A8ZVF5"/>
<name>A0A0A8ZVF5_ARUDO</name>
<accession>A0A0A8ZVF5</accession>
<dbReference type="EMBL" id="GBRH01255084">
    <property type="protein sequence ID" value="JAD42811.1"/>
    <property type="molecule type" value="Transcribed_RNA"/>
</dbReference>
<evidence type="ECO:0000313" key="1">
    <source>
        <dbReference type="EMBL" id="JAD42811.1"/>
    </source>
</evidence>
<sequence>MLRLLVFVWWRVLVCLLRALTICIMWEADASLSWLMHP</sequence>
<reference evidence="1" key="1">
    <citation type="submission" date="2014-09" db="EMBL/GenBank/DDBJ databases">
        <authorList>
            <person name="Magalhaes I.L.F."/>
            <person name="Oliveira U."/>
            <person name="Santos F.R."/>
            <person name="Vidigal T.H.D.A."/>
            <person name="Brescovit A.D."/>
            <person name="Santos A.J."/>
        </authorList>
    </citation>
    <scope>NUCLEOTIDE SEQUENCE</scope>
    <source>
        <tissue evidence="1">Shoot tissue taken approximately 20 cm above the soil surface</tissue>
    </source>
</reference>
<organism evidence="1">
    <name type="scientific">Arundo donax</name>
    <name type="common">Giant reed</name>
    <name type="synonym">Donax arundinaceus</name>
    <dbReference type="NCBI Taxonomy" id="35708"/>
    <lineage>
        <taxon>Eukaryota</taxon>
        <taxon>Viridiplantae</taxon>
        <taxon>Streptophyta</taxon>
        <taxon>Embryophyta</taxon>
        <taxon>Tracheophyta</taxon>
        <taxon>Spermatophyta</taxon>
        <taxon>Magnoliopsida</taxon>
        <taxon>Liliopsida</taxon>
        <taxon>Poales</taxon>
        <taxon>Poaceae</taxon>
        <taxon>PACMAD clade</taxon>
        <taxon>Arundinoideae</taxon>
        <taxon>Arundineae</taxon>
        <taxon>Arundo</taxon>
    </lineage>
</organism>
<protein>
    <submittedName>
        <fullName evidence="1">Uncharacterized protein</fullName>
    </submittedName>
</protein>
<reference evidence="1" key="2">
    <citation type="journal article" date="2015" name="Data Brief">
        <title>Shoot transcriptome of the giant reed, Arundo donax.</title>
        <authorList>
            <person name="Barrero R.A."/>
            <person name="Guerrero F.D."/>
            <person name="Moolhuijzen P."/>
            <person name="Goolsby J.A."/>
            <person name="Tidwell J."/>
            <person name="Bellgard S.E."/>
            <person name="Bellgard M.I."/>
        </authorList>
    </citation>
    <scope>NUCLEOTIDE SEQUENCE</scope>
    <source>
        <tissue evidence="1">Shoot tissue taken approximately 20 cm above the soil surface</tissue>
    </source>
</reference>